<keyword evidence="4 7" id="KW-0812">Transmembrane</keyword>
<dbReference type="GO" id="GO:0005765">
    <property type="term" value="C:lysosomal membrane"/>
    <property type="evidence" value="ECO:0007669"/>
    <property type="project" value="TreeGrafter"/>
</dbReference>
<evidence type="ECO:0000256" key="1">
    <source>
        <dbReference type="ARBA" id="ARBA00004141"/>
    </source>
</evidence>
<keyword evidence="5 7" id="KW-1133">Transmembrane helix</keyword>
<evidence type="ECO:0000256" key="5">
    <source>
        <dbReference type="ARBA" id="ARBA00022989"/>
    </source>
</evidence>
<dbReference type="RefSeq" id="XP_015587753.1">
    <property type="nucleotide sequence ID" value="XM_015732267.2"/>
</dbReference>
<keyword evidence="6 7" id="KW-0472">Membrane</keyword>
<dbReference type="RefSeq" id="XP_015587744.1">
    <property type="nucleotide sequence ID" value="XM_015732258.2"/>
</dbReference>
<dbReference type="GO" id="GO:0005770">
    <property type="term" value="C:late endosome"/>
    <property type="evidence" value="ECO:0007669"/>
    <property type="project" value="TreeGrafter"/>
</dbReference>
<dbReference type="PANTHER" id="PTHR31592:SF1">
    <property type="entry name" value="TRANSMEMBRANE PROTEIN 192"/>
    <property type="match status" value="1"/>
</dbReference>
<sequence length="271" mass="31677">MVSLMRSSNTSGGGAVFFDASLNMDDEEYLQPVLTSQEEEHFHKLDTAPIASIPLIFGVALEITGIIFVSLWPKEKDKCDTYFIFLYLHCVYWMIVMVTDYLLKFKHHGLRISGYLDFYQSTYQHIRTPLFIASLWNTTYLLLVVILHHTHKLDYEKYCRASEWFTPLNYIVLLTTFELIIIVPVYVNYIKRVLRFNRLRPPPDVTREEWLASFTRDSYAGSGEVGYQQRGSNVAELLEKQADLIRYLRDHNVKLSHTLMLFASQRRATEP</sequence>
<evidence type="ECO:0000256" key="4">
    <source>
        <dbReference type="ARBA" id="ARBA00022692"/>
    </source>
</evidence>
<evidence type="ECO:0000256" key="2">
    <source>
        <dbReference type="ARBA" id="ARBA00006314"/>
    </source>
</evidence>
<evidence type="ECO:0000256" key="3">
    <source>
        <dbReference type="ARBA" id="ARBA00014635"/>
    </source>
</evidence>
<evidence type="ECO:0000313" key="10">
    <source>
        <dbReference type="RefSeq" id="XP_015587753.1"/>
    </source>
</evidence>
<feature type="transmembrane region" description="Helical" evidence="7">
    <location>
        <begin position="84"/>
        <end position="103"/>
    </location>
</feature>
<dbReference type="GeneID" id="107264224"/>
<keyword evidence="8" id="KW-1185">Reference proteome</keyword>
<dbReference type="Proteomes" id="UP000694920">
    <property type="component" value="Unplaced"/>
</dbReference>
<feature type="transmembrane region" description="Helical" evidence="7">
    <location>
        <begin position="170"/>
        <end position="190"/>
    </location>
</feature>
<dbReference type="KEGG" id="ccin:107264224"/>
<dbReference type="InterPro" id="IPR029399">
    <property type="entry name" value="TMEM192"/>
</dbReference>
<evidence type="ECO:0000256" key="6">
    <source>
        <dbReference type="ARBA" id="ARBA00023136"/>
    </source>
</evidence>
<dbReference type="AlphaFoldDB" id="A0AAJ7VXX2"/>
<proteinExistence type="inferred from homology"/>
<dbReference type="RefSeq" id="XP_024937295.1">
    <property type="nucleotide sequence ID" value="XM_025081527.1"/>
</dbReference>
<evidence type="ECO:0000313" key="8">
    <source>
        <dbReference type="Proteomes" id="UP000694920"/>
    </source>
</evidence>
<comment type="subcellular location">
    <subcellularLocation>
        <location evidence="1">Membrane</location>
        <topology evidence="1">Multi-pass membrane protein</topology>
    </subcellularLocation>
</comment>
<name>A0AAJ7VXX2_CEPCN</name>
<protein>
    <recommendedName>
        <fullName evidence="3">Transmembrane protein 192</fullName>
    </recommendedName>
</protein>
<evidence type="ECO:0000256" key="7">
    <source>
        <dbReference type="SAM" id="Phobius"/>
    </source>
</evidence>
<feature type="transmembrane region" description="Helical" evidence="7">
    <location>
        <begin position="50"/>
        <end position="72"/>
    </location>
</feature>
<evidence type="ECO:0000313" key="11">
    <source>
        <dbReference type="RefSeq" id="XP_024937295.1"/>
    </source>
</evidence>
<feature type="transmembrane region" description="Helical" evidence="7">
    <location>
        <begin position="130"/>
        <end position="150"/>
    </location>
</feature>
<reference evidence="9 10" key="1">
    <citation type="submission" date="2025-04" db="UniProtKB">
        <authorList>
            <consortium name="RefSeq"/>
        </authorList>
    </citation>
    <scope>IDENTIFICATION</scope>
</reference>
<comment type="similarity">
    <text evidence="2">Belongs to the TMEM192 family.</text>
</comment>
<organism evidence="8 11">
    <name type="scientific">Cephus cinctus</name>
    <name type="common">Wheat stem sawfly</name>
    <dbReference type="NCBI Taxonomy" id="211228"/>
    <lineage>
        <taxon>Eukaryota</taxon>
        <taxon>Metazoa</taxon>
        <taxon>Ecdysozoa</taxon>
        <taxon>Arthropoda</taxon>
        <taxon>Hexapoda</taxon>
        <taxon>Insecta</taxon>
        <taxon>Pterygota</taxon>
        <taxon>Neoptera</taxon>
        <taxon>Endopterygota</taxon>
        <taxon>Hymenoptera</taxon>
        <taxon>Cephoidea</taxon>
        <taxon>Cephidae</taxon>
        <taxon>Cephus</taxon>
    </lineage>
</organism>
<gene>
    <name evidence="9 10 11" type="primary">LOC107264224</name>
</gene>
<dbReference type="Pfam" id="PF14802">
    <property type="entry name" value="TMEM192"/>
    <property type="match status" value="1"/>
</dbReference>
<evidence type="ECO:0000313" key="9">
    <source>
        <dbReference type="RefSeq" id="XP_015587744.1"/>
    </source>
</evidence>
<accession>A0AAJ7VXX2</accession>
<dbReference type="PANTHER" id="PTHR31592">
    <property type="entry name" value="TRANSMEMBRANE PROTEIN 192"/>
    <property type="match status" value="1"/>
</dbReference>